<proteinExistence type="predicted"/>
<organism evidence="1">
    <name type="scientific">uncultured Caudovirales phage</name>
    <dbReference type="NCBI Taxonomy" id="2100421"/>
    <lineage>
        <taxon>Viruses</taxon>
        <taxon>Duplodnaviria</taxon>
        <taxon>Heunggongvirae</taxon>
        <taxon>Uroviricota</taxon>
        <taxon>Caudoviricetes</taxon>
        <taxon>Peduoviridae</taxon>
        <taxon>Maltschvirus</taxon>
        <taxon>Maltschvirus maltsch</taxon>
    </lineage>
</organism>
<accession>A0A6J5KYG3</accession>
<name>A0A6J5KYG3_9CAUD</name>
<protein>
    <submittedName>
        <fullName evidence="1">Uncharacterized protein</fullName>
    </submittedName>
</protein>
<dbReference type="EMBL" id="LR796195">
    <property type="protein sequence ID" value="CAB4126342.1"/>
    <property type="molecule type" value="Genomic_DNA"/>
</dbReference>
<sequence length="164" mass="19302">MSKANKYAFNKYGSKGFRVGQAVSDILSHDQPSQTVEDTIDAFKNDYEKAFHEAVEKGIEQGFKFPFYIYVLQHKMFWADNVIRHWFVSRQTPTSPYKEMVENPHHNKILYKVDPDFDLIEIVWNIPGKEDCETIMRDPLMYAPELVQWITEALQGKHEEVIEK</sequence>
<gene>
    <name evidence="1" type="ORF">UFOVP88_14</name>
</gene>
<evidence type="ECO:0000313" key="1">
    <source>
        <dbReference type="EMBL" id="CAB4126342.1"/>
    </source>
</evidence>
<reference evidence="1" key="1">
    <citation type="submission" date="2020-04" db="EMBL/GenBank/DDBJ databases">
        <authorList>
            <person name="Chiriac C."/>
            <person name="Salcher M."/>
            <person name="Ghai R."/>
            <person name="Kavagutti S V."/>
        </authorList>
    </citation>
    <scope>NUCLEOTIDE SEQUENCE</scope>
</reference>